<name>A0A7U3WB73_9EURY</name>
<dbReference type="InterPro" id="IPR006311">
    <property type="entry name" value="TAT_signal"/>
</dbReference>
<dbReference type="GeneID" id="60588784"/>
<dbReference type="AlphaFoldDB" id="A0A7U3WB73"/>
<evidence type="ECO:0000256" key="1">
    <source>
        <dbReference type="SAM" id="MobiDB-lite"/>
    </source>
</evidence>
<dbReference type="OrthoDB" id="247704at2157"/>
<feature type="compositionally biased region" description="Low complexity" evidence="1">
    <location>
        <begin position="258"/>
        <end position="271"/>
    </location>
</feature>
<dbReference type="KEGG" id="hlt:I7X12_09785"/>
<feature type="region of interest" description="Disordered" evidence="1">
    <location>
        <begin position="245"/>
        <end position="274"/>
    </location>
</feature>
<gene>
    <name evidence="2" type="ORF">I7X12_09785</name>
</gene>
<organism evidence="2 3">
    <name type="scientific">Halosimplex litoreum</name>
    <dbReference type="NCBI Taxonomy" id="1198301"/>
    <lineage>
        <taxon>Archaea</taxon>
        <taxon>Methanobacteriati</taxon>
        <taxon>Methanobacteriota</taxon>
        <taxon>Stenosarchaea group</taxon>
        <taxon>Halobacteria</taxon>
        <taxon>Halobacteriales</taxon>
        <taxon>Haloarculaceae</taxon>
        <taxon>Halosimplex</taxon>
    </lineage>
</organism>
<protein>
    <submittedName>
        <fullName evidence="2">Uncharacterized protein</fullName>
    </submittedName>
</protein>
<sequence>MSERPLRNTRRTFLASSALGALSAVTTGPTAGATDGTTEPTATIECSTVSVDDWGSARSARAVFGDGSFVDVGDGAPGAFGAPGRVIESVTFADFDGNEWTLTDDGTDCDPGEKSVTFTDSRATVRPGQFLEMDGYPGTLVSQVDLHFVDGTSQEKVHLEGPQSPDGITGVYRGTGEHAGKVVEAVEIFHDIDYVTHYVRNPAAEKYLLGKDTCGERLVEVMGATEGAVDYEFTVDGPVRAVTLSDGRGASPGGNDAVSTSGDTTTVSGSTGNPGYSDVYAVGGSITDFSQTGGSGEYVLREAEWRIVADTAPATDLLAVVATEQGEVAYEFVVDGTVRKVTNAGPKRSAGANDEVVDDGDGTVSVSGFTGNAGYGDTYAVTGDVTDFARTDGSAAVHIDYNGRERTPEELVAEH</sequence>
<dbReference type="EMBL" id="CP065856">
    <property type="protein sequence ID" value="QPV64868.1"/>
    <property type="molecule type" value="Genomic_DNA"/>
</dbReference>
<dbReference type="Proteomes" id="UP000595001">
    <property type="component" value="Chromosome"/>
</dbReference>
<accession>A0A7U3WB73</accession>
<dbReference type="PROSITE" id="PS51318">
    <property type="entry name" value="TAT"/>
    <property type="match status" value="1"/>
</dbReference>
<dbReference type="RefSeq" id="WP_198063628.1">
    <property type="nucleotide sequence ID" value="NZ_CP065856.1"/>
</dbReference>
<reference evidence="2 3" key="1">
    <citation type="submission" date="2020-12" db="EMBL/GenBank/DDBJ databases">
        <title>Halosimplex halophilum sp. nov. and Halosimplex salinum sp. nov., two new members of the genus Halosimplex.</title>
        <authorList>
            <person name="Cui H.L."/>
        </authorList>
    </citation>
    <scope>NUCLEOTIDE SEQUENCE [LARGE SCALE GENOMIC DNA]</scope>
    <source>
        <strain evidence="2 3">YGH94</strain>
    </source>
</reference>
<proteinExistence type="predicted"/>
<evidence type="ECO:0000313" key="2">
    <source>
        <dbReference type="EMBL" id="QPV64868.1"/>
    </source>
</evidence>
<keyword evidence="3" id="KW-1185">Reference proteome</keyword>
<evidence type="ECO:0000313" key="3">
    <source>
        <dbReference type="Proteomes" id="UP000595001"/>
    </source>
</evidence>